<keyword evidence="3" id="KW-0378">Hydrolase</keyword>
<feature type="signal peptide" evidence="5">
    <location>
        <begin position="1"/>
        <end position="29"/>
    </location>
</feature>
<dbReference type="InterPro" id="IPR036365">
    <property type="entry name" value="PGBD-like_sf"/>
</dbReference>
<dbReference type="InterPro" id="IPR051202">
    <property type="entry name" value="Peptidase_C40"/>
</dbReference>
<evidence type="ECO:0000313" key="7">
    <source>
        <dbReference type="EMBL" id="TCL39913.1"/>
    </source>
</evidence>
<evidence type="ECO:0000256" key="1">
    <source>
        <dbReference type="ARBA" id="ARBA00007074"/>
    </source>
</evidence>
<evidence type="ECO:0000256" key="2">
    <source>
        <dbReference type="ARBA" id="ARBA00022670"/>
    </source>
</evidence>
<proteinExistence type="inferred from homology"/>
<feature type="domain" description="NlpC/P60" evidence="6">
    <location>
        <begin position="111"/>
        <end position="234"/>
    </location>
</feature>
<dbReference type="InterPro" id="IPR038765">
    <property type="entry name" value="Papain-like_cys_pep_sf"/>
</dbReference>
<protein>
    <submittedName>
        <fullName evidence="7">Putative peptidoglycan binding protein</fullName>
    </submittedName>
</protein>
<dbReference type="SUPFAM" id="SSF47090">
    <property type="entry name" value="PGBD-like"/>
    <property type="match status" value="1"/>
</dbReference>
<dbReference type="Proteomes" id="UP000295063">
    <property type="component" value="Unassembled WGS sequence"/>
</dbReference>
<evidence type="ECO:0000256" key="4">
    <source>
        <dbReference type="ARBA" id="ARBA00022807"/>
    </source>
</evidence>
<dbReference type="Pfam" id="PF01471">
    <property type="entry name" value="PG_binding_1"/>
    <property type="match status" value="1"/>
</dbReference>
<comment type="similarity">
    <text evidence="1">Belongs to the peptidase C40 family.</text>
</comment>
<accession>A0A4V2Q926</accession>
<feature type="chain" id="PRO_5039129014" evidence="5">
    <location>
        <begin position="30"/>
        <end position="236"/>
    </location>
</feature>
<dbReference type="Gene3D" id="1.10.101.10">
    <property type="entry name" value="PGBD-like superfamily/PGBD"/>
    <property type="match status" value="1"/>
</dbReference>
<dbReference type="AlphaFoldDB" id="A0A4V2Q926"/>
<dbReference type="InterPro" id="IPR036366">
    <property type="entry name" value="PGBDSf"/>
</dbReference>
<dbReference type="GO" id="GO:0006508">
    <property type="term" value="P:proteolysis"/>
    <property type="evidence" value="ECO:0007669"/>
    <property type="project" value="UniProtKB-KW"/>
</dbReference>
<keyword evidence="2" id="KW-0645">Protease</keyword>
<dbReference type="InterPro" id="IPR000064">
    <property type="entry name" value="NLP_P60_dom"/>
</dbReference>
<dbReference type="SUPFAM" id="SSF54001">
    <property type="entry name" value="Cysteine proteinases"/>
    <property type="match status" value="1"/>
</dbReference>
<evidence type="ECO:0000313" key="8">
    <source>
        <dbReference type="Proteomes" id="UP000295063"/>
    </source>
</evidence>
<organism evidence="7 8">
    <name type="scientific">Anaerospora hongkongensis</name>
    <dbReference type="NCBI Taxonomy" id="244830"/>
    <lineage>
        <taxon>Bacteria</taxon>
        <taxon>Bacillati</taxon>
        <taxon>Bacillota</taxon>
        <taxon>Negativicutes</taxon>
        <taxon>Selenomonadales</taxon>
        <taxon>Sporomusaceae</taxon>
        <taxon>Anaerospora</taxon>
    </lineage>
</organism>
<dbReference type="Gene3D" id="3.90.1720.10">
    <property type="entry name" value="endopeptidase domain like (from Nostoc punctiforme)"/>
    <property type="match status" value="1"/>
</dbReference>
<dbReference type="RefSeq" id="WP_165898736.1">
    <property type="nucleotide sequence ID" value="NZ_SLUI01000001.1"/>
</dbReference>
<dbReference type="PANTHER" id="PTHR47053">
    <property type="entry name" value="MUREIN DD-ENDOPEPTIDASE MEPH-RELATED"/>
    <property type="match status" value="1"/>
</dbReference>
<evidence type="ECO:0000256" key="5">
    <source>
        <dbReference type="SAM" id="SignalP"/>
    </source>
</evidence>
<evidence type="ECO:0000259" key="6">
    <source>
        <dbReference type="PROSITE" id="PS51935"/>
    </source>
</evidence>
<dbReference type="PROSITE" id="PS51935">
    <property type="entry name" value="NLPC_P60"/>
    <property type="match status" value="1"/>
</dbReference>
<keyword evidence="5" id="KW-0732">Signal</keyword>
<comment type="caution">
    <text evidence="7">The sequence shown here is derived from an EMBL/GenBank/DDBJ whole genome shotgun (WGS) entry which is preliminary data.</text>
</comment>
<name>A0A4V2Q926_9FIRM</name>
<reference evidence="7 8" key="1">
    <citation type="submission" date="2019-03" db="EMBL/GenBank/DDBJ databases">
        <title>Genomic Encyclopedia of Type Strains, Phase IV (KMG-IV): sequencing the most valuable type-strain genomes for metagenomic binning, comparative biology and taxonomic classification.</title>
        <authorList>
            <person name="Goeker M."/>
        </authorList>
    </citation>
    <scope>NUCLEOTIDE SEQUENCE [LARGE SCALE GENOMIC DNA]</scope>
    <source>
        <strain evidence="7 8">DSM 15969</strain>
    </source>
</reference>
<keyword evidence="4" id="KW-0788">Thiol protease</keyword>
<sequence length="236" mass="26290">MEKRFRCAAMTICFVVSLVLLIAPVSVNASSAEPVVLKVGMCNELVMKMQMILSEHGYYTGDVDGQFGSETQRALINFQIDYKLTPDGVAGQQTLAALRDTDIRPSRDQAPNRLARQVTTLAKQLRSTPYVWGGNSPNGFDCSGYIYYIFHYFNLELPRMADEQYEVGISVKRSELQEGDLVYFSTYMPGPSHVGLYIGENKFIHASSAAGKVIITPLTAEYYQTNFIGARRVIKG</sequence>
<evidence type="ECO:0000256" key="3">
    <source>
        <dbReference type="ARBA" id="ARBA00022801"/>
    </source>
</evidence>
<keyword evidence="8" id="KW-1185">Reference proteome</keyword>
<dbReference type="InterPro" id="IPR002477">
    <property type="entry name" value="Peptidoglycan-bd-like"/>
</dbReference>
<dbReference type="PANTHER" id="PTHR47053:SF1">
    <property type="entry name" value="MUREIN DD-ENDOPEPTIDASE MEPH-RELATED"/>
    <property type="match status" value="1"/>
</dbReference>
<dbReference type="Pfam" id="PF00877">
    <property type="entry name" value="NLPC_P60"/>
    <property type="match status" value="1"/>
</dbReference>
<gene>
    <name evidence="7" type="ORF">EV210_101110</name>
</gene>
<dbReference type="EMBL" id="SLUI01000001">
    <property type="protein sequence ID" value="TCL39913.1"/>
    <property type="molecule type" value="Genomic_DNA"/>
</dbReference>
<dbReference type="GO" id="GO:0008234">
    <property type="term" value="F:cysteine-type peptidase activity"/>
    <property type="evidence" value="ECO:0007669"/>
    <property type="project" value="UniProtKB-KW"/>
</dbReference>